<protein>
    <submittedName>
        <fullName evidence="1">Scy1-related s/t protein kinase-like</fullName>
    </submittedName>
</protein>
<evidence type="ECO:0000313" key="1">
    <source>
        <dbReference type="EMBL" id="KAI4459453.1"/>
    </source>
</evidence>
<comment type="caution">
    <text evidence="1">The sequence shown here is derived from an EMBL/GenBank/DDBJ whole genome shotgun (WGS) entry which is preliminary data.</text>
</comment>
<accession>A0ACB9SY41</accession>
<proteinExistence type="predicted"/>
<dbReference type="EMBL" id="CM043020">
    <property type="protein sequence ID" value="KAI4459453.1"/>
    <property type="molecule type" value="Genomic_DNA"/>
</dbReference>
<dbReference type="Proteomes" id="UP001056778">
    <property type="component" value="Chromosome 6"/>
</dbReference>
<name>A0ACB9SY41_HOLOL</name>
<evidence type="ECO:0000313" key="2">
    <source>
        <dbReference type="Proteomes" id="UP001056778"/>
    </source>
</evidence>
<reference evidence="1" key="1">
    <citation type="submission" date="2022-04" db="EMBL/GenBank/DDBJ databases">
        <title>Chromosome-scale genome assembly of Holotrichia oblita Faldermann.</title>
        <authorList>
            <person name="Rongchong L."/>
        </authorList>
    </citation>
    <scope>NUCLEOTIDE SEQUENCE</scope>
    <source>
        <strain evidence="1">81SQS9</strain>
    </source>
</reference>
<sequence>MEAIEQENEEFTATPPEIREQAIKATDNLLPEKSRIQYERAYNLFSKWCSEKQIKIYSENVLVAYFQQHSENILPEASKPLLGKIKSNGTDDGFKGEAAQCGSSVIRVAHQMVTGKFTKGTVTSEEEFATEPANFNRALRRVG</sequence>
<gene>
    <name evidence="1" type="ORF">MML48_6g00006352</name>
</gene>
<organism evidence="1 2">
    <name type="scientific">Holotrichia oblita</name>
    <name type="common">Chafer beetle</name>
    <dbReference type="NCBI Taxonomy" id="644536"/>
    <lineage>
        <taxon>Eukaryota</taxon>
        <taxon>Metazoa</taxon>
        <taxon>Ecdysozoa</taxon>
        <taxon>Arthropoda</taxon>
        <taxon>Hexapoda</taxon>
        <taxon>Insecta</taxon>
        <taxon>Pterygota</taxon>
        <taxon>Neoptera</taxon>
        <taxon>Endopterygota</taxon>
        <taxon>Coleoptera</taxon>
        <taxon>Polyphaga</taxon>
        <taxon>Scarabaeiformia</taxon>
        <taxon>Scarabaeidae</taxon>
        <taxon>Melolonthinae</taxon>
        <taxon>Holotrichia</taxon>
    </lineage>
</organism>
<keyword evidence="2" id="KW-1185">Reference proteome</keyword>